<feature type="compositionally biased region" description="Polar residues" evidence="10">
    <location>
        <begin position="42"/>
        <end position="56"/>
    </location>
</feature>
<feature type="coiled-coil region" evidence="9">
    <location>
        <begin position="912"/>
        <end position="940"/>
    </location>
</feature>
<evidence type="ECO:0000259" key="12">
    <source>
        <dbReference type="SMART" id="SM01280"/>
    </source>
</evidence>
<dbReference type="SMART" id="SM00581">
    <property type="entry name" value="PSP"/>
    <property type="match status" value="1"/>
</dbReference>
<evidence type="ECO:0000256" key="10">
    <source>
        <dbReference type="SAM" id="MobiDB-lite"/>
    </source>
</evidence>
<dbReference type="InterPro" id="IPR056791">
    <property type="entry name" value="Znf_Mcm10_C"/>
</dbReference>
<evidence type="ECO:0000256" key="3">
    <source>
        <dbReference type="ARBA" id="ARBA00017770"/>
    </source>
</evidence>
<sequence>MSDSEDFILDKNGDDEVIYDNKPQYVLQTEILVDLESDNDNVNDSQPTGSNLQRKSSNLRDALGLRQNDIPLYIYKMRSLGYPPGWLKAARKVTDVSFVHPNSDETVSDSSKRDGYSRDALIRFPGFNCSVSRRTHDFAQTLNCPRYSSSDHVDEFYRRLYKSVNDAKPREKRSLETLEQERQELLEKIQKMSDADQFEILDTCISTESKSESIPSQIKVENVSIPTAPDVVEVKVEQIDKPTPEEGMTALPSSEILQLLADKSKDSGDLQPSSSYSSLPDLSAFSRDVLPYKPFENLANSTGSFKKVFNALKKAKQLFTHIIASKFPDKKKRRDAHLTSLSTQQIAELVAQGNVEPVPEEEDDDIDWDDIGQVGADDFLASKPKPSLDAGVDLLFQKTCQTEATTSHDSDPEQDDRSRILSEYGQAVVNKLKESNQKKKEKRVESLVNRDLISKDTQNHPPTLPSPIPEKSLVEKAPKDKNYLVLSPTNRCEDRTVLSLRAFVQKAYTFTGPNATPTENVVLVGVVGGRASARESRAGNKYSTWTMTDLDSIGPGLSRNGSVKMFLFGKVHEQLWKVVEGTVVAILRPKLMSNKDPGVKKDPKEIAICVDNHQFVMVMGDSPDYAICCANNLSSGQQCFRVVNKSASKYCELHLKQAYMAASSNRATFSAPSSSLFGNKKKAKSDCFMIDNSWTALNSTSLNARNCSGIQLERSSSQEKMKPGEFVEKVLMKKCTAGALNLKQTLEGKTKPGLDKTEAGSEVKRTEAGTFKSFFQQRSQENQVVDLGPAKEETKKLENIKTADEFMRWKASAIIRKKGGLDQSDKENKLKLLNARIEENLKKARQKKSPLETVLGPNSDQAKNRKRKPSNTEPPVEKRQKSEVDEKVKRKAELMRQLDEGSKFSDLAAAASQEEENRLFDKLERRDEMEQKLLEMHEQECKVGVCKTCDYRAMHISKQCREEGHDIVYVKGVKRFFACKRCQNRTVSFDRYPKFPCTNCGGESFEKTGAIAERKGPKLASEMLSLRGTEQKFL</sequence>
<feature type="region of interest" description="Disordered" evidence="10">
    <location>
        <begin position="37"/>
        <end position="56"/>
    </location>
</feature>
<evidence type="ECO:0000313" key="14">
    <source>
        <dbReference type="Proteomes" id="UP001626550"/>
    </source>
</evidence>
<dbReference type="InterPro" id="IPR015411">
    <property type="entry name" value="Rep_factor_Mcm10_C"/>
</dbReference>
<keyword evidence="5" id="KW-0479">Metal-binding</keyword>
<dbReference type="Pfam" id="PF04046">
    <property type="entry name" value="PSP"/>
    <property type="match status" value="1"/>
</dbReference>
<dbReference type="Pfam" id="PF09332">
    <property type="entry name" value="Mcm10"/>
    <property type="match status" value="1"/>
</dbReference>
<comment type="caution">
    <text evidence="13">The sequence shown here is derived from an EMBL/GenBank/DDBJ whole genome shotgun (WGS) entry which is preliminary data.</text>
</comment>
<dbReference type="InterPro" id="IPR040184">
    <property type="entry name" value="Mcm10"/>
</dbReference>
<evidence type="ECO:0000256" key="9">
    <source>
        <dbReference type="SAM" id="Coils"/>
    </source>
</evidence>
<dbReference type="Gene3D" id="2.40.50.140">
    <property type="entry name" value="Nucleic acid-binding proteins"/>
    <property type="match status" value="1"/>
</dbReference>
<keyword evidence="8" id="KW-0539">Nucleus</keyword>
<proteinExistence type="inferred from homology"/>
<evidence type="ECO:0000256" key="1">
    <source>
        <dbReference type="ARBA" id="ARBA00004123"/>
    </source>
</evidence>
<evidence type="ECO:0000256" key="2">
    <source>
        <dbReference type="ARBA" id="ARBA00009679"/>
    </source>
</evidence>
<keyword evidence="14" id="KW-1185">Reference proteome</keyword>
<feature type="domain" description="Replication factor Mcm10 C-terminal" evidence="12">
    <location>
        <begin position="732"/>
        <end position="1034"/>
    </location>
</feature>
<dbReference type="Proteomes" id="UP001626550">
    <property type="component" value="Unassembled WGS sequence"/>
</dbReference>
<name>A0ABD2QCI1_9PLAT</name>
<dbReference type="InterPro" id="IPR012340">
    <property type="entry name" value="NA-bd_OB-fold"/>
</dbReference>
<dbReference type="SMART" id="SM01280">
    <property type="entry name" value="Mcm10"/>
    <property type="match status" value="1"/>
</dbReference>
<dbReference type="AlphaFoldDB" id="A0ABD2QCI1"/>
<evidence type="ECO:0000256" key="8">
    <source>
        <dbReference type="ARBA" id="ARBA00023242"/>
    </source>
</evidence>
<dbReference type="GO" id="GO:0006260">
    <property type="term" value="P:DNA replication"/>
    <property type="evidence" value="ECO:0007669"/>
    <property type="project" value="UniProtKB-KW"/>
</dbReference>
<dbReference type="InterPro" id="IPR006568">
    <property type="entry name" value="PSP_pro-rich"/>
</dbReference>
<dbReference type="InterPro" id="IPR015408">
    <property type="entry name" value="Znf_Mcm10/DnaG"/>
</dbReference>
<feature type="region of interest" description="Disordered" evidence="10">
    <location>
        <begin position="841"/>
        <end position="888"/>
    </location>
</feature>
<dbReference type="Pfam" id="PF22379">
    <property type="entry name" value="OB_MCM10"/>
    <property type="match status" value="1"/>
</dbReference>
<feature type="compositionally biased region" description="Basic and acidic residues" evidence="10">
    <location>
        <begin position="875"/>
        <end position="888"/>
    </location>
</feature>
<comment type="similarity">
    <text evidence="2">Belongs to the MCM10 family.</text>
</comment>
<dbReference type="GO" id="GO:0005634">
    <property type="term" value="C:nucleus"/>
    <property type="evidence" value="ECO:0007669"/>
    <property type="project" value="UniProtKB-SubCell"/>
</dbReference>
<dbReference type="PANTHER" id="PTHR13454:SF11">
    <property type="entry name" value="PROTEIN MCM10 HOMOLOG"/>
    <property type="match status" value="1"/>
</dbReference>
<dbReference type="GO" id="GO:0008270">
    <property type="term" value="F:zinc ion binding"/>
    <property type="evidence" value="ECO:0007669"/>
    <property type="project" value="UniProtKB-KW"/>
</dbReference>
<dbReference type="PANTHER" id="PTHR13454">
    <property type="entry name" value="PROTEIN MCM10 HOMOLOG"/>
    <property type="match status" value="1"/>
</dbReference>
<evidence type="ECO:0000256" key="4">
    <source>
        <dbReference type="ARBA" id="ARBA00022705"/>
    </source>
</evidence>
<keyword evidence="4" id="KW-0235">DNA replication</keyword>
<protein>
    <recommendedName>
        <fullName evidence="3">Protein MCM10 homolog</fullName>
    </recommendedName>
</protein>
<evidence type="ECO:0000256" key="5">
    <source>
        <dbReference type="ARBA" id="ARBA00022723"/>
    </source>
</evidence>
<keyword evidence="6" id="KW-0863">Zinc-finger</keyword>
<organism evidence="13 14">
    <name type="scientific">Cichlidogyrus casuarinus</name>
    <dbReference type="NCBI Taxonomy" id="1844966"/>
    <lineage>
        <taxon>Eukaryota</taxon>
        <taxon>Metazoa</taxon>
        <taxon>Spiralia</taxon>
        <taxon>Lophotrochozoa</taxon>
        <taxon>Platyhelminthes</taxon>
        <taxon>Monogenea</taxon>
        <taxon>Monopisthocotylea</taxon>
        <taxon>Dactylogyridea</taxon>
        <taxon>Ancyrocephalidae</taxon>
        <taxon>Cichlidogyrus</taxon>
    </lineage>
</organism>
<keyword evidence="9" id="KW-0175">Coiled coil</keyword>
<dbReference type="Pfam" id="PF24863">
    <property type="entry name" value="zf-CCCH_Mcm10"/>
    <property type="match status" value="1"/>
</dbReference>
<evidence type="ECO:0000256" key="6">
    <source>
        <dbReference type="ARBA" id="ARBA00022771"/>
    </source>
</evidence>
<keyword evidence="7" id="KW-0862">Zinc</keyword>
<evidence type="ECO:0000313" key="13">
    <source>
        <dbReference type="EMBL" id="KAL3316927.1"/>
    </source>
</evidence>
<dbReference type="EMBL" id="JBJKFK010000462">
    <property type="protein sequence ID" value="KAL3316927.1"/>
    <property type="molecule type" value="Genomic_DNA"/>
</dbReference>
<feature type="coiled-coil region" evidence="9">
    <location>
        <begin position="168"/>
        <end position="195"/>
    </location>
</feature>
<gene>
    <name evidence="13" type="ORF">Ciccas_004422</name>
</gene>
<evidence type="ECO:0000259" key="11">
    <source>
        <dbReference type="SMART" id="SM00581"/>
    </source>
</evidence>
<comment type="subcellular location">
    <subcellularLocation>
        <location evidence="1">Nucleus</location>
    </subcellularLocation>
</comment>
<reference evidence="13 14" key="1">
    <citation type="submission" date="2024-11" db="EMBL/GenBank/DDBJ databases">
        <title>Adaptive evolution of stress response genes in parasites aligns with host niche diversity.</title>
        <authorList>
            <person name="Hahn C."/>
            <person name="Resl P."/>
        </authorList>
    </citation>
    <scope>NUCLEOTIDE SEQUENCE [LARGE SCALE GENOMIC DNA]</scope>
    <source>
        <strain evidence="13">EGGRZ-B1_66</strain>
        <tissue evidence="13">Body</tissue>
    </source>
</reference>
<evidence type="ECO:0000256" key="7">
    <source>
        <dbReference type="ARBA" id="ARBA00022833"/>
    </source>
</evidence>
<dbReference type="Pfam" id="PF09329">
    <property type="entry name" value="zf-primase"/>
    <property type="match status" value="1"/>
</dbReference>
<accession>A0ABD2QCI1</accession>
<feature type="domain" description="PSP proline-rich" evidence="11">
    <location>
        <begin position="52"/>
        <end position="98"/>
    </location>
</feature>
<dbReference type="InterPro" id="IPR055065">
    <property type="entry name" value="OB_MCM10"/>
</dbReference>